<reference evidence="1 2" key="1">
    <citation type="submission" date="2023-07" db="EMBL/GenBank/DDBJ databases">
        <title>Genomic Encyclopedia of Type Strains, Phase IV (KMG-IV): sequencing the most valuable type-strain genomes for metagenomic binning, comparative biology and taxonomic classification.</title>
        <authorList>
            <person name="Goeker M."/>
        </authorList>
    </citation>
    <scope>NUCLEOTIDE SEQUENCE [LARGE SCALE GENOMIC DNA]</scope>
    <source>
        <strain evidence="1 2">DSM 12396</strain>
    </source>
</reference>
<proteinExistence type="predicted"/>
<dbReference type="RefSeq" id="WP_307400624.1">
    <property type="nucleotide sequence ID" value="NZ_JAUSUX010000007.1"/>
</dbReference>
<comment type="caution">
    <text evidence="1">The sequence shown here is derived from an EMBL/GenBank/DDBJ whole genome shotgun (WGS) entry which is preliminary data.</text>
</comment>
<keyword evidence="2" id="KW-1185">Reference proteome</keyword>
<gene>
    <name evidence="1" type="ORF">J2Z49_001137</name>
</gene>
<dbReference type="EMBL" id="JAUSUX010000007">
    <property type="protein sequence ID" value="MDQ0286031.1"/>
    <property type="molecule type" value="Genomic_DNA"/>
</dbReference>
<protein>
    <submittedName>
        <fullName evidence="1">Uncharacterized protein</fullName>
    </submittedName>
</protein>
<organism evidence="1 2">
    <name type="scientific">Desulfofundulus luciae</name>
    <dbReference type="NCBI Taxonomy" id="74702"/>
    <lineage>
        <taxon>Bacteria</taxon>
        <taxon>Bacillati</taxon>
        <taxon>Bacillota</taxon>
        <taxon>Clostridia</taxon>
        <taxon>Eubacteriales</taxon>
        <taxon>Peptococcaceae</taxon>
        <taxon>Desulfofundulus</taxon>
    </lineage>
</organism>
<name>A0ABU0AZZ3_9FIRM</name>
<dbReference type="Proteomes" id="UP001225644">
    <property type="component" value="Unassembled WGS sequence"/>
</dbReference>
<evidence type="ECO:0000313" key="2">
    <source>
        <dbReference type="Proteomes" id="UP001225644"/>
    </source>
</evidence>
<evidence type="ECO:0000313" key="1">
    <source>
        <dbReference type="EMBL" id="MDQ0286031.1"/>
    </source>
</evidence>
<accession>A0ABU0AZZ3</accession>
<sequence length="95" mass="10918">MGTRQAAYLVATVANRERRSRGNVCHTHHVRRDLGTESGLKCANCRPDERLRVFQVPRRSLVFAVPGGRQVVLHHRFRPVRHRTPGCRLATARHF</sequence>